<feature type="domain" description="Insertion element IS402-like" evidence="1">
    <location>
        <begin position="47"/>
        <end position="120"/>
    </location>
</feature>
<sequence>MGIIQAKNAGNVGENADLTLHKPYANNKRVNQSRRKINNLDLNQYRLSDKQYLSILNLLPLEKSGKRGRPWLSHQATIEGILWVLATNRPWEQLPAKYGTWKTVYDRCRRWKQVGIIQQILGRLLADLDDQQKLDWQTNANSELDIKTCRHIMHNLIEGAVMPMSVLRWAAQIIVSNGQQLCMLPDLRITQRLQAVTA</sequence>
<reference evidence="2" key="1">
    <citation type="journal article" date="2023" name="Int. J. Mol. Sci.">
        <title>Metagenomics Revealed a New Genus 'Candidatus Thiocaldithrix dubininis' gen. nov., sp. nov. and a New Species 'Candidatus Thiothrix putei' sp. nov. in the Family Thiotrichaceae, Some Members of Which Have Traits of Both Na+- and H+-Motive Energetics.</title>
        <authorList>
            <person name="Ravin N.V."/>
            <person name="Muntyan M.S."/>
            <person name="Smolyakov D.D."/>
            <person name="Rudenko T.S."/>
            <person name="Beletsky A.V."/>
            <person name="Mardanov A.V."/>
            <person name="Grabovich M.Y."/>
        </authorList>
    </citation>
    <scope>NUCLEOTIDE SEQUENCE</scope>
    <source>
        <strain evidence="2">GKL-01</strain>
    </source>
</reference>
<dbReference type="Pfam" id="PF13340">
    <property type="entry name" value="DUF4096"/>
    <property type="match status" value="1"/>
</dbReference>
<organism evidence="2">
    <name type="scientific">Candidatus Thiocaldithrix dubininis</name>
    <dbReference type="NCBI Taxonomy" id="3080823"/>
    <lineage>
        <taxon>Bacteria</taxon>
        <taxon>Pseudomonadati</taxon>
        <taxon>Pseudomonadota</taxon>
        <taxon>Gammaproteobacteria</taxon>
        <taxon>Thiotrichales</taxon>
        <taxon>Thiotrichaceae</taxon>
        <taxon>Candidatus Thiocaldithrix</taxon>
    </lineage>
</organism>
<dbReference type="EMBL" id="CP124755">
    <property type="protein sequence ID" value="WGZ91433.1"/>
    <property type="molecule type" value="Genomic_DNA"/>
</dbReference>
<dbReference type="KEGG" id="tdu:QJT80_02920"/>
<proteinExistence type="predicted"/>
<dbReference type="InterPro" id="IPR052909">
    <property type="entry name" value="Transposase_6_like"/>
</dbReference>
<dbReference type="Proteomes" id="UP001300672">
    <property type="component" value="Chromosome"/>
</dbReference>
<dbReference type="PANTHER" id="PTHR46637:SF1">
    <property type="entry name" value="BLL5188 PROTEIN"/>
    <property type="match status" value="1"/>
</dbReference>
<evidence type="ECO:0000259" key="1">
    <source>
        <dbReference type="Pfam" id="PF13340"/>
    </source>
</evidence>
<gene>
    <name evidence="2" type="ORF">QJT80_02920</name>
</gene>
<reference evidence="2" key="2">
    <citation type="submission" date="2023-04" db="EMBL/GenBank/DDBJ databases">
        <authorList>
            <person name="Beletskiy A.V."/>
            <person name="Mardanov A.V."/>
            <person name="Ravin N.V."/>
        </authorList>
    </citation>
    <scope>NUCLEOTIDE SEQUENCE</scope>
    <source>
        <strain evidence="2">GKL-01</strain>
    </source>
</reference>
<evidence type="ECO:0000313" key="2">
    <source>
        <dbReference type="EMBL" id="WGZ91433.1"/>
    </source>
</evidence>
<dbReference type="InterPro" id="IPR025161">
    <property type="entry name" value="IS402-like_dom"/>
</dbReference>
<dbReference type="AlphaFoldDB" id="A0AA95H955"/>
<accession>A0AA95H955</accession>
<dbReference type="PANTHER" id="PTHR46637">
    <property type="entry name" value="TIS1421-TRANSPOSASE PROTEIN A"/>
    <property type="match status" value="1"/>
</dbReference>
<protein>
    <submittedName>
        <fullName evidence="2">Transposase</fullName>
    </submittedName>
</protein>
<name>A0AA95H955_9GAMM</name>